<accession>A0A381V0L7</accession>
<feature type="domain" description="ABC transmembrane type-1" evidence="8">
    <location>
        <begin position="93"/>
        <end position="282"/>
    </location>
</feature>
<evidence type="ECO:0000259" key="8">
    <source>
        <dbReference type="PROSITE" id="PS50928"/>
    </source>
</evidence>
<proteinExistence type="predicted"/>
<dbReference type="Pfam" id="PF00528">
    <property type="entry name" value="BPD_transp_1"/>
    <property type="match status" value="1"/>
</dbReference>
<gene>
    <name evidence="9" type="ORF">METZ01_LOCUS86780</name>
</gene>
<evidence type="ECO:0000256" key="2">
    <source>
        <dbReference type="ARBA" id="ARBA00022448"/>
    </source>
</evidence>
<dbReference type="InterPro" id="IPR025966">
    <property type="entry name" value="OppC_N"/>
</dbReference>
<dbReference type="GO" id="GO:0055085">
    <property type="term" value="P:transmembrane transport"/>
    <property type="evidence" value="ECO:0007669"/>
    <property type="project" value="InterPro"/>
</dbReference>
<evidence type="ECO:0000256" key="7">
    <source>
        <dbReference type="SAM" id="Phobius"/>
    </source>
</evidence>
<name>A0A381V0L7_9ZZZZ</name>
<keyword evidence="3" id="KW-1003">Cell membrane</keyword>
<feature type="transmembrane region" description="Helical" evidence="7">
    <location>
        <begin position="142"/>
        <end position="167"/>
    </location>
</feature>
<evidence type="ECO:0000256" key="6">
    <source>
        <dbReference type="ARBA" id="ARBA00023136"/>
    </source>
</evidence>
<feature type="transmembrane region" description="Helical" evidence="7">
    <location>
        <begin position="219"/>
        <end position="243"/>
    </location>
</feature>
<dbReference type="AlphaFoldDB" id="A0A381V0L7"/>
<dbReference type="SUPFAM" id="SSF161098">
    <property type="entry name" value="MetI-like"/>
    <property type="match status" value="1"/>
</dbReference>
<evidence type="ECO:0000256" key="1">
    <source>
        <dbReference type="ARBA" id="ARBA00004651"/>
    </source>
</evidence>
<dbReference type="GO" id="GO:0005886">
    <property type="term" value="C:plasma membrane"/>
    <property type="evidence" value="ECO:0007669"/>
    <property type="project" value="UniProtKB-SubCell"/>
</dbReference>
<dbReference type="Pfam" id="PF12911">
    <property type="entry name" value="OppC_N"/>
    <property type="match status" value="1"/>
</dbReference>
<keyword evidence="2" id="KW-0813">Transport</keyword>
<keyword evidence="6 7" id="KW-0472">Membrane</keyword>
<comment type="subcellular location">
    <subcellularLocation>
        <location evidence="1">Cell membrane</location>
        <topology evidence="1">Multi-pass membrane protein</topology>
    </subcellularLocation>
</comment>
<evidence type="ECO:0000256" key="4">
    <source>
        <dbReference type="ARBA" id="ARBA00022692"/>
    </source>
</evidence>
<evidence type="ECO:0000313" key="9">
    <source>
        <dbReference type="EMBL" id="SVA33926.1"/>
    </source>
</evidence>
<dbReference type="CDD" id="cd06261">
    <property type="entry name" value="TM_PBP2"/>
    <property type="match status" value="1"/>
</dbReference>
<evidence type="ECO:0000256" key="3">
    <source>
        <dbReference type="ARBA" id="ARBA00022475"/>
    </source>
</evidence>
<dbReference type="EMBL" id="UINC01007544">
    <property type="protein sequence ID" value="SVA33926.1"/>
    <property type="molecule type" value="Genomic_DNA"/>
</dbReference>
<dbReference type="PROSITE" id="PS50928">
    <property type="entry name" value="ABC_TM1"/>
    <property type="match status" value="1"/>
</dbReference>
<dbReference type="PANTHER" id="PTHR43386:SF25">
    <property type="entry name" value="PEPTIDE ABC TRANSPORTER PERMEASE PROTEIN"/>
    <property type="match status" value="1"/>
</dbReference>
<dbReference type="InterPro" id="IPR035906">
    <property type="entry name" value="MetI-like_sf"/>
</dbReference>
<dbReference type="InterPro" id="IPR050366">
    <property type="entry name" value="BP-dependent_transpt_permease"/>
</dbReference>
<dbReference type="PANTHER" id="PTHR43386">
    <property type="entry name" value="OLIGOPEPTIDE TRANSPORT SYSTEM PERMEASE PROTEIN APPC"/>
    <property type="match status" value="1"/>
</dbReference>
<reference evidence="9" key="1">
    <citation type="submission" date="2018-05" db="EMBL/GenBank/DDBJ databases">
        <authorList>
            <person name="Lanie J.A."/>
            <person name="Ng W.-L."/>
            <person name="Kazmierczak K.M."/>
            <person name="Andrzejewski T.M."/>
            <person name="Davidsen T.M."/>
            <person name="Wayne K.J."/>
            <person name="Tettelin H."/>
            <person name="Glass J.I."/>
            <person name="Rusch D."/>
            <person name="Podicherti R."/>
            <person name="Tsui H.-C.T."/>
            <person name="Winkler M.E."/>
        </authorList>
    </citation>
    <scope>NUCLEOTIDE SEQUENCE</scope>
</reference>
<feature type="transmembrane region" description="Helical" evidence="7">
    <location>
        <begin position="32"/>
        <end position="54"/>
    </location>
</feature>
<organism evidence="9">
    <name type="scientific">marine metagenome</name>
    <dbReference type="NCBI Taxonomy" id="408172"/>
    <lineage>
        <taxon>unclassified sequences</taxon>
        <taxon>metagenomes</taxon>
        <taxon>ecological metagenomes</taxon>
    </lineage>
</organism>
<keyword evidence="4 7" id="KW-0812">Transmembrane</keyword>
<dbReference type="Gene3D" id="1.10.3720.10">
    <property type="entry name" value="MetI-like"/>
    <property type="match status" value="1"/>
</dbReference>
<feature type="transmembrane region" description="Helical" evidence="7">
    <location>
        <begin position="95"/>
        <end position="121"/>
    </location>
</feature>
<dbReference type="InterPro" id="IPR000515">
    <property type="entry name" value="MetI-like"/>
</dbReference>
<protein>
    <recommendedName>
        <fullName evidence="8">ABC transmembrane type-1 domain-containing protein</fullName>
    </recommendedName>
</protein>
<keyword evidence="5 7" id="KW-1133">Transmembrane helix</keyword>
<evidence type="ECO:0000256" key="5">
    <source>
        <dbReference type="ARBA" id="ARBA00022989"/>
    </source>
</evidence>
<sequence>MINTSKIEEDRSSGAFGIQLPGWLIQLLRHKLSVFGIVIIMVACFAAVAAPVIVPHDPFAQDYDNTLMTPSFQHVLGTDYLGRDAFSRLIYGTRISLTVGLLSVVIAAVIGIPLGVLAAYFGGWTDHLIMRFIDAKMAIPGLMLSMLLLLVLGGGIMTVSFALGFGLSSAQARLIRSQALSVKEREYFAAARAMGVSHWKLMFIHMLPNSIQPVIVQASLGVGFAILGEAGLSFLGLGVSLPTPTWGNMLALAFEFLRGAPHLMYPPGIAIVLVVISFSFVGDGLRDVLDPRLRGKI</sequence>
<feature type="transmembrane region" description="Helical" evidence="7">
    <location>
        <begin position="263"/>
        <end position="285"/>
    </location>
</feature>